<dbReference type="STRING" id="1387277.SAMN06295998_1382"/>
<evidence type="ECO:0000256" key="1">
    <source>
        <dbReference type="ARBA" id="ARBA00001946"/>
    </source>
</evidence>
<name>A0A1W2ER80_9RHOB</name>
<dbReference type="Gene3D" id="3.90.79.10">
    <property type="entry name" value="Nucleoside Triphosphate Pyrophosphohydrolase"/>
    <property type="match status" value="1"/>
</dbReference>
<dbReference type="PROSITE" id="PS51462">
    <property type="entry name" value="NUDIX"/>
    <property type="match status" value="1"/>
</dbReference>
<dbReference type="InterPro" id="IPR000086">
    <property type="entry name" value="NUDIX_hydrolase_dom"/>
</dbReference>
<evidence type="ECO:0000256" key="2">
    <source>
        <dbReference type="ARBA" id="ARBA00022801"/>
    </source>
</evidence>
<sequence>MSYKYKHPRPSVTTDILVFSIRNKRLQILLVQRGIEPFKDQWAIPGGFLKMDEDLSTCAARELREETGVTDLASLPLTQFHTYGAVNRDPRGRTISVAFFTLVPSDQLTVRGTSDARDARWFPLDDLPILAFDHSRIVEDGRANLARLVDPEIVDSAKVVFDLLPATFSLSEAQTVFEILRGEKLDKRNFRKWFSGTWTLQETGETTRGPGRPALLYRLVHKTA</sequence>
<dbReference type="InterPro" id="IPR020084">
    <property type="entry name" value="NUDIX_hydrolase_CS"/>
</dbReference>
<evidence type="ECO:0000313" key="5">
    <source>
        <dbReference type="Proteomes" id="UP000192330"/>
    </source>
</evidence>
<dbReference type="EMBL" id="FWYD01000038">
    <property type="protein sequence ID" value="SMD12042.1"/>
    <property type="molecule type" value="Genomic_DNA"/>
</dbReference>
<dbReference type="AlphaFoldDB" id="A0A1W2ER80"/>
<dbReference type="Pfam" id="PF00293">
    <property type="entry name" value="NUDIX"/>
    <property type="match status" value="1"/>
</dbReference>
<dbReference type="PANTHER" id="PTHR43736:SF4">
    <property type="entry name" value="SLR1690 PROTEIN"/>
    <property type="match status" value="1"/>
</dbReference>
<keyword evidence="2" id="KW-0378">Hydrolase</keyword>
<dbReference type="SUPFAM" id="SSF46785">
    <property type="entry name" value="Winged helix' DNA-binding domain"/>
    <property type="match status" value="1"/>
</dbReference>
<dbReference type="InterPro" id="IPR054105">
    <property type="entry name" value="WHD_NrtR"/>
</dbReference>
<dbReference type="InterPro" id="IPR036388">
    <property type="entry name" value="WH-like_DNA-bd_sf"/>
</dbReference>
<dbReference type="GO" id="GO:0016787">
    <property type="term" value="F:hydrolase activity"/>
    <property type="evidence" value="ECO:0007669"/>
    <property type="project" value="UniProtKB-KW"/>
</dbReference>
<dbReference type="Gene3D" id="1.10.10.10">
    <property type="entry name" value="Winged helix-like DNA-binding domain superfamily/Winged helix DNA-binding domain"/>
    <property type="match status" value="1"/>
</dbReference>
<evidence type="ECO:0000259" key="3">
    <source>
        <dbReference type="PROSITE" id="PS51462"/>
    </source>
</evidence>
<keyword evidence="5" id="KW-1185">Reference proteome</keyword>
<dbReference type="InterPro" id="IPR015797">
    <property type="entry name" value="NUDIX_hydrolase-like_dom_sf"/>
</dbReference>
<dbReference type="SUPFAM" id="SSF55811">
    <property type="entry name" value="Nudix"/>
    <property type="match status" value="1"/>
</dbReference>
<protein>
    <submittedName>
        <fullName evidence="4">8-oxo-dGTP diphosphatase</fullName>
    </submittedName>
</protein>
<dbReference type="OrthoDB" id="9761969at2"/>
<dbReference type="Pfam" id="PF21906">
    <property type="entry name" value="WHD_NrtR"/>
    <property type="match status" value="1"/>
</dbReference>
<dbReference type="CDD" id="cd18873">
    <property type="entry name" value="NUDIX_NadM_like"/>
    <property type="match status" value="1"/>
</dbReference>
<gene>
    <name evidence="4" type="ORF">SAMN06295998_1382</name>
</gene>
<comment type="cofactor">
    <cofactor evidence="1">
        <name>Mg(2+)</name>
        <dbReference type="ChEBI" id="CHEBI:18420"/>
    </cofactor>
</comment>
<dbReference type="Proteomes" id="UP000192330">
    <property type="component" value="Unassembled WGS sequence"/>
</dbReference>
<feature type="domain" description="Nudix hydrolase" evidence="3">
    <location>
        <begin position="7"/>
        <end position="146"/>
    </location>
</feature>
<reference evidence="4 5" key="1">
    <citation type="submission" date="2017-04" db="EMBL/GenBank/DDBJ databases">
        <authorList>
            <person name="Afonso C.L."/>
            <person name="Miller P.J."/>
            <person name="Scott M.A."/>
            <person name="Spackman E."/>
            <person name="Goraichik I."/>
            <person name="Dimitrov K.M."/>
            <person name="Suarez D.L."/>
            <person name="Swayne D.E."/>
        </authorList>
    </citation>
    <scope>NUCLEOTIDE SEQUENCE [LARGE SCALE GENOMIC DNA]</scope>
    <source>
        <strain evidence="4 5">CGMCC 1.12644</strain>
    </source>
</reference>
<dbReference type="PROSITE" id="PS00893">
    <property type="entry name" value="NUDIX_BOX"/>
    <property type="match status" value="1"/>
</dbReference>
<dbReference type="PANTHER" id="PTHR43736">
    <property type="entry name" value="ADP-RIBOSE PYROPHOSPHATASE"/>
    <property type="match status" value="1"/>
</dbReference>
<dbReference type="RefSeq" id="WP_084355108.1">
    <property type="nucleotide sequence ID" value="NZ_FWYD01000038.1"/>
</dbReference>
<proteinExistence type="predicted"/>
<organism evidence="4 5">
    <name type="scientific">Primorskyibacter flagellatus</name>
    <dbReference type="NCBI Taxonomy" id="1387277"/>
    <lineage>
        <taxon>Bacteria</taxon>
        <taxon>Pseudomonadati</taxon>
        <taxon>Pseudomonadota</taxon>
        <taxon>Alphaproteobacteria</taxon>
        <taxon>Rhodobacterales</taxon>
        <taxon>Roseobacteraceae</taxon>
        <taxon>Primorskyibacter</taxon>
    </lineage>
</organism>
<evidence type="ECO:0000313" key="4">
    <source>
        <dbReference type="EMBL" id="SMD12042.1"/>
    </source>
</evidence>
<dbReference type="InterPro" id="IPR036390">
    <property type="entry name" value="WH_DNA-bd_sf"/>
</dbReference>
<accession>A0A1W2ER80</accession>